<sequence length="96" mass="10471">MPTQCRYCPRILADRRIRDAHEIAIPPVDMATASGIAAPMGGLQNDRGAIDALATHSYHIGAPLQFIHYPSDNPGPEDMDASEDFAYPNNAGWSNY</sequence>
<protein>
    <submittedName>
        <fullName evidence="2">Uncharacterized protein</fullName>
    </submittedName>
</protein>
<accession>A0A0C3LRK6</accession>
<dbReference type="HOGENOM" id="CLU_2361271_0_0_1"/>
<name>A0A0C3LRK6_9AGAM</name>
<keyword evidence="3" id="KW-1185">Reference proteome</keyword>
<feature type="region of interest" description="Disordered" evidence="1">
    <location>
        <begin position="71"/>
        <end position="96"/>
    </location>
</feature>
<evidence type="ECO:0000256" key="1">
    <source>
        <dbReference type="SAM" id="MobiDB-lite"/>
    </source>
</evidence>
<evidence type="ECO:0000313" key="2">
    <source>
        <dbReference type="EMBL" id="KIO24037.1"/>
    </source>
</evidence>
<dbReference type="AlphaFoldDB" id="A0A0C3LRK6"/>
<dbReference type="EMBL" id="KN823070">
    <property type="protein sequence ID" value="KIO24037.1"/>
    <property type="molecule type" value="Genomic_DNA"/>
</dbReference>
<evidence type="ECO:0000313" key="3">
    <source>
        <dbReference type="Proteomes" id="UP000054248"/>
    </source>
</evidence>
<proteinExistence type="predicted"/>
<organism evidence="2 3">
    <name type="scientific">Tulasnella calospora MUT 4182</name>
    <dbReference type="NCBI Taxonomy" id="1051891"/>
    <lineage>
        <taxon>Eukaryota</taxon>
        <taxon>Fungi</taxon>
        <taxon>Dikarya</taxon>
        <taxon>Basidiomycota</taxon>
        <taxon>Agaricomycotina</taxon>
        <taxon>Agaricomycetes</taxon>
        <taxon>Cantharellales</taxon>
        <taxon>Tulasnellaceae</taxon>
        <taxon>Tulasnella</taxon>
    </lineage>
</organism>
<reference evidence="2 3" key="1">
    <citation type="submission" date="2014-04" db="EMBL/GenBank/DDBJ databases">
        <authorList>
            <consortium name="DOE Joint Genome Institute"/>
            <person name="Kuo A."/>
            <person name="Girlanda M."/>
            <person name="Perotto S."/>
            <person name="Kohler A."/>
            <person name="Nagy L.G."/>
            <person name="Floudas D."/>
            <person name="Copeland A."/>
            <person name="Barry K.W."/>
            <person name="Cichocki N."/>
            <person name="Veneault-Fourrey C."/>
            <person name="LaButti K."/>
            <person name="Lindquist E.A."/>
            <person name="Lipzen A."/>
            <person name="Lundell T."/>
            <person name="Morin E."/>
            <person name="Murat C."/>
            <person name="Sun H."/>
            <person name="Tunlid A."/>
            <person name="Henrissat B."/>
            <person name="Grigoriev I.V."/>
            <person name="Hibbett D.S."/>
            <person name="Martin F."/>
            <person name="Nordberg H.P."/>
            <person name="Cantor M.N."/>
            <person name="Hua S.X."/>
        </authorList>
    </citation>
    <scope>NUCLEOTIDE SEQUENCE [LARGE SCALE GENOMIC DNA]</scope>
    <source>
        <strain evidence="2 3">MUT 4182</strain>
    </source>
</reference>
<dbReference type="Proteomes" id="UP000054248">
    <property type="component" value="Unassembled WGS sequence"/>
</dbReference>
<reference evidence="3" key="2">
    <citation type="submission" date="2015-01" db="EMBL/GenBank/DDBJ databases">
        <title>Evolutionary Origins and Diversification of the Mycorrhizal Mutualists.</title>
        <authorList>
            <consortium name="DOE Joint Genome Institute"/>
            <consortium name="Mycorrhizal Genomics Consortium"/>
            <person name="Kohler A."/>
            <person name="Kuo A."/>
            <person name="Nagy L.G."/>
            <person name="Floudas D."/>
            <person name="Copeland A."/>
            <person name="Barry K.W."/>
            <person name="Cichocki N."/>
            <person name="Veneault-Fourrey C."/>
            <person name="LaButti K."/>
            <person name="Lindquist E.A."/>
            <person name="Lipzen A."/>
            <person name="Lundell T."/>
            <person name="Morin E."/>
            <person name="Murat C."/>
            <person name="Riley R."/>
            <person name="Ohm R."/>
            <person name="Sun H."/>
            <person name="Tunlid A."/>
            <person name="Henrissat B."/>
            <person name="Grigoriev I.V."/>
            <person name="Hibbett D.S."/>
            <person name="Martin F."/>
        </authorList>
    </citation>
    <scope>NUCLEOTIDE SEQUENCE [LARGE SCALE GENOMIC DNA]</scope>
    <source>
        <strain evidence="3">MUT 4182</strain>
    </source>
</reference>
<gene>
    <name evidence="2" type="ORF">M407DRAFT_26567</name>
</gene>